<evidence type="ECO:0000256" key="4">
    <source>
        <dbReference type="ARBA" id="ARBA00022801"/>
    </source>
</evidence>
<dbReference type="Pfam" id="PF07687">
    <property type="entry name" value="M20_dimer"/>
    <property type="match status" value="1"/>
</dbReference>
<dbReference type="SUPFAM" id="SSF55031">
    <property type="entry name" value="Bacterial exopeptidase dimerisation domain"/>
    <property type="match status" value="1"/>
</dbReference>
<evidence type="ECO:0000256" key="3">
    <source>
        <dbReference type="ARBA" id="ARBA00022723"/>
    </source>
</evidence>
<dbReference type="InterPro" id="IPR002933">
    <property type="entry name" value="Peptidase_M20"/>
</dbReference>
<evidence type="ECO:0000259" key="6">
    <source>
        <dbReference type="Pfam" id="PF07687"/>
    </source>
</evidence>
<gene>
    <name evidence="7" type="ORF">NVV95_10720</name>
</gene>
<name>A0ABT2GJD5_9MICO</name>
<keyword evidence="4" id="KW-0378">Hydrolase</keyword>
<dbReference type="SUPFAM" id="SSF53187">
    <property type="entry name" value="Zn-dependent exopeptidases"/>
    <property type="match status" value="1"/>
</dbReference>
<sequence length="453" mass="49464">MTSATAPAAPDPDDEAALERLRTLIRIPTMSVAPAERDEAAFDLFAATLRELYPLVHERLELERMLDRTFLFRWPGRVAGRASILMGHYDVVVADDEGWEHPPFAADVTGDGADRVLWGRGTLDDKGSVAAVLEAVERSLAAGVTPEHDVYLLFGHDEETAGTGAEAAARALHERGVDLGLVLDEGGAVIERAFPTVEVPVAVVGVSEKGTTNFTLTVEQRGGHASTPPADTATNRLARAITRLERHPFPAALNPVTARMIATIGAHARDPLRAVFTRAGLFRSLIVPVFARLSDETAAMVRTTMAVTQLSGSSAPNALAERAQAVVNVRIAVGSTVDEARRHLERSIADPLVRVESTMENDPARVSRMDGPDWQLLAETIVASYPGTVVTPYVQTGATDSRWFSPHSRSVYRFSPFEMSADERATLHAKNERMHVHTWFTGIRFFERLLRRL</sequence>
<dbReference type="RefSeq" id="WP_259486543.1">
    <property type="nucleotide sequence ID" value="NZ_JANTEZ010000004.1"/>
</dbReference>
<evidence type="ECO:0000313" key="8">
    <source>
        <dbReference type="Proteomes" id="UP001165580"/>
    </source>
</evidence>
<protein>
    <submittedName>
        <fullName evidence="7">M20/M25/M40 family metallo-hydrolase</fullName>
    </submittedName>
</protein>
<accession>A0ABT2GJD5</accession>
<evidence type="ECO:0000256" key="1">
    <source>
        <dbReference type="ARBA" id="ARBA00006247"/>
    </source>
</evidence>
<evidence type="ECO:0000313" key="7">
    <source>
        <dbReference type="EMBL" id="MCS5715024.1"/>
    </source>
</evidence>
<dbReference type="InterPro" id="IPR036264">
    <property type="entry name" value="Bact_exopeptidase_dim_dom"/>
</dbReference>
<keyword evidence="3" id="KW-0479">Metal-binding</keyword>
<evidence type="ECO:0000256" key="5">
    <source>
        <dbReference type="ARBA" id="ARBA00022833"/>
    </source>
</evidence>
<dbReference type="PANTHER" id="PTHR45962:SF1">
    <property type="entry name" value="N-FATTY-ACYL-AMINO ACID SYNTHASE_HYDROLASE PM20D1"/>
    <property type="match status" value="1"/>
</dbReference>
<dbReference type="Gene3D" id="1.10.150.900">
    <property type="match status" value="1"/>
</dbReference>
<dbReference type="InterPro" id="IPR011650">
    <property type="entry name" value="Peptidase_M20_dimer"/>
</dbReference>
<dbReference type="InterPro" id="IPR047177">
    <property type="entry name" value="Pept_M20A"/>
</dbReference>
<comment type="caution">
    <text evidence="7">The sequence shown here is derived from an EMBL/GenBank/DDBJ whole genome shotgun (WGS) entry which is preliminary data.</text>
</comment>
<keyword evidence="5" id="KW-0862">Zinc</keyword>
<dbReference type="Gene3D" id="3.30.70.360">
    <property type="match status" value="1"/>
</dbReference>
<keyword evidence="2" id="KW-0645">Protease</keyword>
<keyword evidence="8" id="KW-1185">Reference proteome</keyword>
<comment type="similarity">
    <text evidence="1">Belongs to the peptidase M20A family.</text>
</comment>
<reference evidence="7" key="1">
    <citation type="submission" date="2022-08" db="EMBL/GenBank/DDBJ databases">
        <authorList>
            <person name="Deng Y."/>
            <person name="Han X.-F."/>
            <person name="Zhang Y.-Q."/>
        </authorList>
    </citation>
    <scope>NUCLEOTIDE SEQUENCE</scope>
    <source>
        <strain evidence="7">CPCC 205716</strain>
    </source>
</reference>
<organism evidence="7 8">
    <name type="scientific">Herbiconiux gentiana</name>
    <dbReference type="NCBI Taxonomy" id="2970912"/>
    <lineage>
        <taxon>Bacteria</taxon>
        <taxon>Bacillati</taxon>
        <taxon>Actinomycetota</taxon>
        <taxon>Actinomycetes</taxon>
        <taxon>Micrococcales</taxon>
        <taxon>Microbacteriaceae</taxon>
        <taxon>Herbiconiux</taxon>
    </lineage>
</organism>
<proteinExistence type="inferred from homology"/>
<feature type="domain" description="Peptidase M20 dimerisation" evidence="6">
    <location>
        <begin position="207"/>
        <end position="352"/>
    </location>
</feature>
<dbReference type="PANTHER" id="PTHR45962">
    <property type="entry name" value="N-FATTY-ACYL-AMINO ACID SYNTHASE/HYDROLASE PM20D1"/>
    <property type="match status" value="1"/>
</dbReference>
<dbReference type="Pfam" id="PF01546">
    <property type="entry name" value="Peptidase_M20"/>
    <property type="match status" value="1"/>
</dbReference>
<evidence type="ECO:0000256" key="2">
    <source>
        <dbReference type="ARBA" id="ARBA00022670"/>
    </source>
</evidence>
<dbReference type="Proteomes" id="UP001165580">
    <property type="component" value="Unassembled WGS sequence"/>
</dbReference>
<dbReference type="EMBL" id="JANTEZ010000004">
    <property type="protein sequence ID" value="MCS5715024.1"/>
    <property type="molecule type" value="Genomic_DNA"/>
</dbReference>
<dbReference type="Gene3D" id="3.40.630.10">
    <property type="entry name" value="Zn peptidases"/>
    <property type="match status" value="1"/>
</dbReference>